<proteinExistence type="predicted"/>
<gene>
    <name evidence="1" type="ORF">AHLFYP4_01017</name>
</gene>
<protein>
    <recommendedName>
        <fullName evidence="2">SynChlorMet cassette protein ScmC</fullName>
    </recommendedName>
</protein>
<dbReference type="AlphaFoldDB" id="A0A6N2SMV5"/>
<evidence type="ECO:0008006" key="2">
    <source>
        <dbReference type="Google" id="ProtNLM"/>
    </source>
</evidence>
<organism evidence="1">
    <name type="scientific">Anaerostipes hadrus</name>
    <dbReference type="NCBI Taxonomy" id="649756"/>
    <lineage>
        <taxon>Bacteria</taxon>
        <taxon>Bacillati</taxon>
        <taxon>Bacillota</taxon>
        <taxon>Clostridia</taxon>
        <taxon>Lachnospirales</taxon>
        <taxon>Lachnospiraceae</taxon>
        <taxon>Anaerostipes</taxon>
    </lineage>
</organism>
<reference evidence="1" key="1">
    <citation type="submission" date="2019-11" db="EMBL/GenBank/DDBJ databases">
        <authorList>
            <person name="Feng L."/>
        </authorList>
    </citation>
    <scope>NUCLEOTIDE SEQUENCE</scope>
    <source>
        <strain evidence="1">AhadrusLFYP4</strain>
    </source>
</reference>
<accession>A0A6N2SMV5</accession>
<name>A0A6N2SMV5_ANAHA</name>
<evidence type="ECO:0000313" key="1">
    <source>
        <dbReference type="EMBL" id="VYS94807.1"/>
    </source>
</evidence>
<dbReference type="EMBL" id="CACRSX010000021">
    <property type="protein sequence ID" value="VYS94807.1"/>
    <property type="molecule type" value="Genomic_DNA"/>
</dbReference>
<sequence length="283" mass="32194">MDKLFRIGNFCFRTLCDEDFSIPPNFLLFETEREVSEYTYHIQFTDTLPFSDGNVIARRPDLIVSRTSAGENRLLGIKGRTDFYATYSEISNAEAKILLSLDQIKNLSIDPVFTSLFALEQRMIEKDSLILHCAYIVYHGKAILFSAPSGTGKSTQADLWRQYRDSDIINGDRALLRKTDNKWIACGWPVCGSSEICKCKDLPIHTIVMLEQGKMNYAKKLSPVQAFAQLYGQITINQWNADFVERAISNLEDLISLVPVYQLTCDISEDAVSCLEHTLFTER</sequence>
<dbReference type="SUPFAM" id="SSF53795">
    <property type="entry name" value="PEP carboxykinase-like"/>
    <property type="match status" value="1"/>
</dbReference>
<dbReference type="RefSeq" id="WP_156723177.1">
    <property type="nucleotide sequence ID" value="NZ_CACRSX010000021.1"/>
</dbReference>
<dbReference type="InterPro" id="IPR027417">
    <property type="entry name" value="P-loop_NTPase"/>
</dbReference>
<dbReference type="Gene3D" id="3.40.50.300">
    <property type="entry name" value="P-loop containing nucleotide triphosphate hydrolases"/>
    <property type="match status" value="1"/>
</dbReference>